<dbReference type="Proteomes" id="UP000198211">
    <property type="component" value="Unassembled WGS sequence"/>
</dbReference>
<dbReference type="AlphaFoldDB" id="A0A225WL01"/>
<evidence type="ECO:0000313" key="2">
    <source>
        <dbReference type="EMBL" id="OWZ17789.1"/>
    </source>
</evidence>
<dbReference type="OrthoDB" id="92483at2759"/>
<sequence length="824" mass="92969">MYVLNYPFKMGNVCVSVFCQTRAAGQTMERRVSPQGGLTWFQKSSIPSFAISSRNDSGDLNLNTLLCDAKNGTTAKSTLSAFVREHQLELAEPVRIYRNETSQDSRPNKALDSNRLKVLLEWYPHLSVRLDIARQGISRVWHNSNRQTSCPLNNHLSFTRHEAAALRSIITGQASGHFLVVDASIMDMWPNVHCSPFGAEEKSDVDLRLEVRPIHDLSFPNVSSTNDLLDKACLPEVNYAYVTVLAARKEDLASPYPQFSIKVLKGDVKGAYRHLMTNANHFHQMAGLTGSLDTLIIDLAAPFGWADSPQYYGAFGRAISWQVSTNSPSTVSDSDDNTPCFGYEWVNDYVMIRIDSQDRLLLVESTLRHAMLAVLGSRSINETKFTSWKTRLTVLGLTWDTVHRSLSIPQAKIDKRSDTRNDLQKVLGSLRYITNASEPPNHFTSLFILQRWFLHILRHDHLSELPLCMFGALPDHDFHVDMDASDVGLTVLNPTYDEFIQIRFYNDELDLIRKNAFSINVREHLCIALTVWTWGQQWSRQKSSLVPHIHCRSDNSTVVSWSNKLASSCPEAQEINRAIGLGEAGFNIRISAAHLPGSTNCMADAASQAWSESHASVWTNFSVHWTQVRISRAWRKIYKTFSTNFNPTHRPRRQSPNIPAHGNNGQNGAYSCSIRPGYPTAAPQLALFVVFCWKYGFGRPNQGNSALTILSKISQLSWHHQLKLGFSVGLSPGHKLALLEMRRHDRPSSKKHPVTIRIMRTLHSRLYINQIQGRFIWGAAVLSFFYLLRRSEYLARGQKSQTYAFSSAGVVILINFDKSCSTLV</sequence>
<dbReference type="PANTHER" id="PTHR33050">
    <property type="entry name" value="REVERSE TRANSCRIPTASE DOMAIN-CONTAINING PROTEIN"/>
    <property type="match status" value="1"/>
</dbReference>
<dbReference type="InterPro" id="IPR043502">
    <property type="entry name" value="DNA/RNA_pol_sf"/>
</dbReference>
<gene>
    <name evidence="2" type="ORF">PHMEG_0008226</name>
</gene>
<reference evidence="3" key="1">
    <citation type="submission" date="2017-03" db="EMBL/GenBank/DDBJ databases">
        <title>Phytopthora megakarya and P. palmivora, two closely related causual agents of cacao black pod achieved similar genome size and gene model numbers by different mechanisms.</title>
        <authorList>
            <person name="Ali S."/>
            <person name="Shao J."/>
            <person name="Larry D.J."/>
            <person name="Kronmiller B."/>
            <person name="Shen D."/>
            <person name="Strem M.D."/>
            <person name="Melnick R.L."/>
            <person name="Guiltinan M.J."/>
            <person name="Tyler B.M."/>
            <person name="Meinhardt L.W."/>
            <person name="Bailey B.A."/>
        </authorList>
    </citation>
    <scope>NUCLEOTIDE SEQUENCE [LARGE SCALE GENOMIC DNA]</scope>
    <source>
        <strain evidence="3">zdho120</strain>
    </source>
</reference>
<evidence type="ECO:0000313" key="3">
    <source>
        <dbReference type="Proteomes" id="UP000198211"/>
    </source>
</evidence>
<name>A0A225WL01_9STRA</name>
<dbReference type="SUPFAM" id="SSF56672">
    <property type="entry name" value="DNA/RNA polymerases"/>
    <property type="match status" value="1"/>
</dbReference>
<feature type="region of interest" description="Disordered" evidence="1">
    <location>
        <begin position="645"/>
        <end position="664"/>
    </location>
</feature>
<proteinExistence type="predicted"/>
<protein>
    <recommendedName>
        <fullName evidence="4">Reverse transcriptase</fullName>
    </recommendedName>
</protein>
<accession>A0A225WL01</accession>
<evidence type="ECO:0008006" key="4">
    <source>
        <dbReference type="Google" id="ProtNLM"/>
    </source>
</evidence>
<dbReference type="InterPro" id="IPR052055">
    <property type="entry name" value="Hepadnavirus_pol/RT"/>
</dbReference>
<keyword evidence="3" id="KW-1185">Reference proteome</keyword>
<dbReference type="EMBL" id="NBNE01000692">
    <property type="protein sequence ID" value="OWZ17789.1"/>
    <property type="molecule type" value="Genomic_DNA"/>
</dbReference>
<evidence type="ECO:0000256" key="1">
    <source>
        <dbReference type="SAM" id="MobiDB-lite"/>
    </source>
</evidence>
<dbReference type="PANTHER" id="PTHR33050:SF7">
    <property type="entry name" value="RIBONUCLEASE H"/>
    <property type="match status" value="1"/>
</dbReference>
<comment type="caution">
    <text evidence="2">The sequence shown here is derived from an EMBL/GenBank/DDBJ whole genome shotgun (WGS) entry which is preliminary data.</text>
</comment>
<organism evidence="2 3">
    <name type="scientific">Phytophthora megakarya</name>
    <dbReference type="NCBI Taxonomy" id="4795"/>
    <lineage>
        <taxon>Eukaryota</taxon>
        <taxon>Sar</taxon>
        <taxon>Stramenopiles</taxon>
        <taxon>Oomycota</taxon>
        <taxon>Peronosporomycetes</taxon>
        <taxon>Peronosporales</taxon>
        <taxon>Peronosporaceae</taxon>
        <taxon>Phytophthora</taxon>
    </lineage>
</organism>